<dbReference type="InterPro" id="IPR049383">
    <property type="entry name" value="UbiD-like_N"/>
</dbReference>
<dbReference type="NCBIfam" id="TIGR03701">
    <property type="entry name" value="mena_SCO4490"/>
    <property type="match status" value="1"/>
</dbReference>
<dbReference type="PANTHER" id="PTHR30108:SF17">
    <property type="entry name" value="FERULIC ACID DECARBOXYLASE 1"/>
    <property type="match status" value="1"/>
</dbReference>
<dbReference type="EC" id="4.1.1.98" evidence="5"/>
<evidence type="ECO:0000259" key="2">
    <source>
        <dbReference type="Pfam" id="PF01977"/>
    </source>
</evidence>
<dbReference type="PANTHER" id="PTHR30108">
    <property type="entry name" value="3-OCTAPRENYL-4-HYDROXYBENZOATE CARBOXY-LYASE-RELATED"/>
    <property type="match status" value="1"/>
</dbReference>
<dbReference type="NCBIfam" id="TIGR00148">
    <property type="entry name" value="UbiD family decarboxylase"/>
    <property type="match status" value="1"/>
</dbReference>
<evidence type="ECO:0000256" key="1">
    <source>
        <dbReference type="ARBA" id="ARBA00010021"/>
    </source>
</evidence>
<dbReference type="GO" id="GO:0006744">
    <property type="term" value="P:ubiquinone biosynthetic process"/>
    <property type="evidence" value="ECO:0007669"/>
    <property type="project" value="TreeGrafter"/>
</dbReference>
<dbReference type="GO" id="GO:0008694">
    <property type="term" value="F:4-hydroxy-3-polyprenylbenzoate decarboxylase activity"/>
    <property type="evidence" value="ECO:0007669"/>
    <property type="project" value="UniProtKB-EC"/>
</dbReference>
<dbReference type="Pfam" id="PF20696">
    <property type="entry name" value="UbiD_C"/>
    <property type="match status" value="1"/>
</dbReference>
<evidence type="ECO:0000313" key="5">
    <source>
        <dbReference type="EMBL" id="MBB4958628.1"/>
    </source>
</evidence>
<keyword evidence="5" id="KW-0456">Lyase</keyword>
<evidence type="ECO:0000313" key="6">
    <source>
        <dbReference type="Proteomes" id="UP000578819"/>
    </source>
</evidence>
<name>A0A7W7SPM1_9ACTN</name>
<organism evidence="5 6">
    <name type="scientific">Micromonospora polyrhachis</name>
    <dbReference type="NCBI Taxonomy" id="1282883"/>
    <lineage>
        <taxon>Bacteria</taxon>
        <taxon>Bacillati</taxon>
        <taxon>Actinomycetota</taxon>
        <taxon>Actinomycetes</taxon>
        <taxon>Micromonosporales</taxon>
        <taxon>Micromonosporaceae</taxon>
        <taxon>Micromonospora</taxon>
    </lineage>
</organism>
<dbReference type="Gene3D" id="3.40.1670.10">
    <property type="entry name" value="UbiD C-terminal domain-like"/>
    <property type="match status" value="1"/>
</dbReference>
<sequence length="513" mass="56710">MWRNARDAVDITHPAGSAAVGVGETCSMAARGFPYTDLKDFLAALERAGELRRVSVPVDPTLEISEVVTRTVRADGPALLFERPTRGEMPVAINLFGTEKRMAMALGVESLDEIGARIGNMLKPELPVGLSGMMDGLGKIKQLTSMPPKKVKTAPCQQVVYRGEDVDLNRLPGLQVWPGDGGIFHNFGLTHTKHPETGKRNLGLYRLQQHSHNTLGMHWQIHKNSTAHHAVAERLGQRLPVAIAIGCDPAVAYAASAPLPADIDEYLFAGFLAGERVEMVDCLTVPLQVPAHAQIVLEGYLEPGERLPEGPFGDHTGFYTPVEPFPVLHIECMTMQRDPVYHSIVTSQPPQEDHGLGKATERIFAPLLRFLIPDIVDYDLPAAGVFHNCAIVSIRKRYPKHAQKVMNAIWGAHMMSLTKLIVVVDEDCDVHDYNEVAFRAFGNVDYSRDILVTEGPVDHLDHASYQQFWGGKLGVDATRKLPTEGYTRGWPEEMRMSPEVASLVDKRWKEYGI</sequence>
<evidence type="ECO:0000259" key="3">
    <source>
        <dbReference type="Pfam" id="PF20695"/>
    </source>
</evidence>
<dbReference type="InterPro" id="IPR002830">
    <property type="entry name" value="UbiD"/>
</dbReference>
<dbReference type="SUPFAM" id="SSF143968">
    <property type="entry name" value="UbiD C-terminal domain-like"/>
    <property type="match status" value="1"/>
</dbReference>
<dbReference type="InterPro" id="IPR049381">
    <property type="entry name" value="UbiD-like_C"/>
</dbReference>
<evidence type="ECO:0000259" key="4">
    <source>
        <dbReference type="Pfam" id="PF20696"/>
    </source>
</evidence>
<gene>
    <name evidence="5" type="ORF">FHR38_002361</name>
</gene>
<proteinExistence type="inferred from homology"/>
<accession>A0A7W7SPM1</accession>
<feature type="domain" description="3-octaprenyl-4-hydroxybenzoate carboxy-lyase-like Rift-related" evidence="2">
    <location>
        <begin position="150"/>
        <end position="349"/>
    </location>
</feature>
<dbReference type="FunFam" id="3.40.1670.10:FF:000002">
    <property type="entry name" value="Menaquinone biosynthesis decarboxylase"/>
    <property type="match status" value="1"/>
</dbReference>
<dbReference type="InterPro" id="IPR022390">
    <property type="entry name" value="HBDC"/>
</dbReference>
<dbReference type="GO" id="GO:0005829">
    <property type="term" value="C:cytosol"/>
    <property type="evidence" value="ECO:0007669"/>
    <property type="project" value="TreeGrafter"/>
</dbReference>
<dbReference type="Proteomes" id="UP000578819">
    <property type="component" value="Unassembled WGS sequence"/>
</dbReference>
<dbReference type="InterPro" id="IPR048304">
    <property type="entry name" value="UbiD_Rift_dom"/>
</dbReference>
<protein>
    <submittedName>
        <fullName evidence="5">4-hydroxy-3-polyprenylbenzoate decarboxylase</fullName>
        <ecNumber evidence="5">4.1.1.98</ecNumber>
    </submittedName>
</protein>
<dbReference type="AlphaFoldDB" id="A0A7W7SPM1"/>
<dbReference type="SUPFAM" id="SSF50475">
    <property type="entry name" value="FMN-binding split barrel"/>
    <property type="match status" value="1"/>
</dbReference>
<feature type="domain" description="3-octaprenyl-4-hydroxybenzoate carboxy-lyase-like N-terminal" evidence="3">
    <location>
        <begin position="42"/>
        <end position="118"/>
    </location>
</feature>
<keyword evidence="6" id="KW-1185">Reference proteome</keyword>
<feature type="domain" description="3-octaprenyl-4-hydroxybenzoate carboxy-lyase-like C-terminal" evidence="4">
    <location>
        <begin position="356"/>
        <end position="477"/>
    </location>
</feature>
<dbReference type="Gene3D" id="1.20.5.570">
    <property type="entry name" value="Single helix bin"/>
    <property type="match status" value="1"/>
</dbReference>
<dbReference type="Pfam" id="PF20695">
    <property type="entry name" value="UbiD_N"/>
    <property type="match status" value="1"/>
</dbReference>
<dbReference type="Pfam" id="PF01977">
    <property type="entry name" value="UbiD"/>
    <property type="match status" value="1"/>
</dbReference>
<comment type="caution">
    <text evidence="5">The sequence shown here is derived from an EMBL/GenBank/DDBJ whole genome shotgun (WGS) entry which is preliminary data.</text>
</comment>
<comment type="similarity">
    <text evidence="1">Belongs to the UbiD family.</text>
</comment>
<reference evidence="5 6" key="1">
    <citation type="submission" date="2020-08" db="EMBL/GenBank/DDBJ databases">
        <title>Sequencing the genomes of 1000 actinobacteria strains.</title>
        <authorList>
            <person name="Klenk H.-P."/>
        </authorList>
    </citation>
    <scope>NUCLEOTIDE SEQUENCE [LARGE SCALE GENOMIC DNA]</scope>
    <source>
        <strain evidence="5 6">DSM 45886</strain>
    </source>
</reference>
<dbReference type="EMBL" id="JACHJW010000001">
    <property type="protein sequence ID" value="MBB4958628.1"/>
    <property type="molecule type" value="Genomic_DNA"/>
</dbReference>